<evidence type="ECO:0000313" key="2">
    <source>
        <dbReference type="Proteomes" id="UP000012073"/>
    </source>
</evidence>
<dbReference type="AlphaFoldDB" id="R7QFG2"/>
<dbReference type="KEGG" id="ccp:CHC_T00004585001"/>
<protein>
    <submittedName>
        <fullName evidence="1">Uncharacterized protein</fullName>
    </submittedName>
</protein>
<proteinExistence type="predicted"/>
<evidence type="ECO:0000313" key="1">
    <source>
        <dbReference type="EMBL" id="CDF36160.1"/>
    </source>
</evidence>
<organism evidence="1 2">
    <name type="scientific">Chondrus crispus</name>
    <name type="common">Carrageen Irish moss</name>
    <name type="synonym">Polymorpha crispa</name>
    <dbReference type="NCBI Taxonomy" id="2769"/>
    <lineage>
        <taxon>Eukaryota</taxon>
        <taxon>Rhodophyta</taxon>
        <taxon>Florideophyceae</taxon>
        <taxon>Rhodymeniophycidae</taxon>
        <taxon>Gigartinales</taxon>
        <taxon>Gigartinaceae</taxon>
        <taxon>Chondrus</taxon>
    </lineage>
</organism>
<sequence>MKSVESQLTSDGTDVTHTSELCFSSKPAYGDLSLHGWAHFLRTQLRSCERARKARLL</sequence>
<name>R7QFG2_CHOCR</name>
<dbReference type="RefSeq" id="XP_005715979.1">
    <property type="nucleotide sequence ID" value="XM_005715922.1"/>
</dbReference>
<dbReference type="Proteomes" id="UP000012073">
    <property type="component" value="Unassembled WGS sequence"/>
</dbReference>
<dbReference type="Gramene" id="CDF36160">
    <property type="protein sequence ID" value="CDF36160"/>
    <property type="gene ID" value="CHC_T00004585001"/>
</dbReference>
<reference evidence="2" key="1">
    <citation type="journal article" date="2013" name="Proc. Natl. Acad. Sci. U.S.A.">
        <title>Genome structure and metabolic features in the red seaweed Chondrus crispus shed light on evolution of the Archaeplastida.</title>
        <authorList>
            <person name="Collen J."/>
            <person name="Porcel B."/>
            <person name="Carre W."/>
            <person name="Ball S.G."/>
            <person name="Chaparro C."/>
            <person name="Tonon T."/>
            <person name="Barbeyron T."/>
            <person name="Michel G."/>
            <person name="Noel B."/>
            <person name="Valentin K."/>
            <person name="Elias M."/>
            <person name="Artiguenave F."/>
            <person name="Arun A."/>
            <person name="Aury J.M."/>
            <person name="Barbosa-Neto J.F."/>
            <person name="Bothwell J.H."/>
            <person name="Bouget F.Y."/>
            <person name="Brillet L."/>
            <person name="Cabello-Hurtado F."/>
            <person name="Capella-Gutierrez S."/>
            <person name="Charrier B."/>
            <person name="Cladiere L."/>
            <person name="Cock J.M."/>
            <person name="Coelho S.M."/>
            <person name="Colleoni C."/>
            <person name="Czjzek M."/>
            <person name="Da Silva C."/>
            <person name="Delage L."/>
            <person name="Denoeud F."/>
            <person name="Deschamps P."/>
            <person name="Dittami S.M."/>
            <person name="Gabaldon T."/>
            <person name="Gachon C.M."/>
            <person name="Groisillier A."/>
            <person name="Herve C."/>
            <person name="Jabbari K."/>
            <person name="Katinka M."/>
            <person name="Kloareg B."/>
            <person name="Kowalczyk N."/>
            <person name="Labadie K."/>
            <person name="Leblanc C."/>
            <person name="Lopez P.J."/>
            <person name="McLachlan D.H."/>
            <person name="Meslet-Cladiere L."/>
            <person name="Moustafa A."/>
            <person name="Nehr Z."/>
            <person name="Nyvall Collen P."/>
            <person name="Panaud O."/>
            <person name="Partensky F."/>
            <person name="Poulain J."/>
            <person name="Rensing S.A."/>
            <person name="Rousvoal S."/>
            <person name="Samson G."/>
            <person name="Symeonidi A."/>
            <person name="Weissenbach J."/>
            <person name="Zambounis A."/>
            <person name="Wincker P."/>
            <person name="Boyen C."/>
        </authorList>
    </citation>
    <scope>NUCLEOTIDE SEQUENCE [LARGE SCALE GENOMIC DNA]</scope>
    <source>
        <strain evidence="2">cv. Stackhouse</strain>
    </source>
</reference>
<dbReference type="GeneID" id="17323695"/>
<gene>
    <name evidence="1" type="ORF">CHC_T00004585001</name>
</gene>
<accession>R7QFG2</accession>
<keyword evidence="2" id="KW-1185">Reference proteome</keyword>
<dbReference type="EMBL" id="HG001763">
    <property type="protein sequence ID" value="CDF36160.1"/>
    <property type="molecule type" value="Genomic_DNA"/>
</dbReference>